<evidence type="ECO:0000256" key="1">
    <source>
        <dbReference type="SAM" id="Phobius"/>
    </source>
</evidence>
<comment type="caution">
    <text evidence="2">The sequence shown here is derived from an EMBL/GenBank/DDBJ whole genome shotgun (WGS) entry which is preliminary data.</text>
</comment>
<dbReference type="EMBL" id="LLGC01000179">
    <property type="protein sequence ID" value="KQE03630.1"/>
    <property type="molecule type" value="Genomic_DNA"/>
</dbReference>
<proteinExistence type="predicted"/>
<evidence type="ECO:0000313" key="2">
    <source>
        <dbReference type="EMBL" id="KQE03630.1"/>
    </source>
</evidence>
<gene>
    <name evidence="2" type="ORF">APD33_13525</name>
</gene>
<feature type="transmembrane region" description="Helical" evidence="1">
    <location>
        <begin position="38"/>
        <end position="58"/>
    </location>
</feature>
<organism evidence="2 3">
    <name type="scientific">Acinetobacter baumannii</name>
    <dbReference type="NCBI Taxonomy" id="470"/>
    <lineage>
        <taxon>Bacteria</taxon>
        <taxon>Pseudomonadati</taxon>
        <taxon>Pseudomonadota</taxon>
        <taxon>Gammaproteobacteria</taxon>
        <taxon>Moraxellales</taxon>
        <taxon>Moraxellaceae</taxon>
        <taxon>Acinetobacter</taxon>
        <taxon>Acinetobacter calcoaceticus/baumannii complex</taxon>
    </lineage>
</organism>
<evidence type="ECO:0000313" key="3">
    <source>
        <dbReference type="Proteomes" id="UP000051449"/>
    </source>
</evidence>
<keyword evidence="1" id="KW-0812">Transmembrane</keyword>
<keyword evidence="1" id="KW-0472">Membrane</keyword>
<keyword evidence="1" id="KW-1133">Transmembrane helix</keyword>
<dbReference type="Proteomes" id="UP000051449">
    <property type="component" value="Unassembled WGS sequence"/>
</dbReference>
<name>A0AAN5WDS2_ACIBA</name>
<reference evidence="2 3" key="1">
    <citation type="submission" date="2015-10" db="EMBL/GenBank/DDBJ databases">
        <title>The utility of whole genome sequencing in characterizing Acinetobacter epidemiology and analyzing hospital outbreaks.</title>
        <authorList>
            <person name="Ozer E.A."/>
            <person name="Fitzpatrick M.A."/>
            <person name="Hauser A.R."/>
        </authorList>
    </citation>
    <scope>NUCLEOTIDE SEQUENCE [LARGE SCALE GENOMIC DNA]</scope>
    <source>
        <strain evidence="2 3">ABBL072</strain>
    </source>
</reference>
<sequence length="60" mass="6826">MISILFKTLLIILVVVAFVTAAFNTKIRKLAFSHLNKYRWQILVVITVLLAIYVYATIGT</sequence>
<dbReference type="AlphaFoldDB" id="A0AAN5WDS2"/>
<accession>A0AAN5WDS2</accession>
<protein>
    <submittedName>
        <fullName evidence="2">Uncharacterized protein</fullName>
    </submittedName>
</protein>